<organism evidence="2 3">
    <name type="scientific">Alicyclobacillus dauci</name>
    <dbReference type="NCBI Taxonomy" id="1475485"/>
    <lineage>
        <taxon>Bacteria</taxon>
        <taxon>Bacillati</taxon>
        <taxon>Bacillota</taxon>
        <taxon>Bacilli</taxon>
        <taxon>Bacillales</taxon>
        <taxon>Alicyclobacillaceae</taxon>
        <taxon>Alicyclobacillus</taxon>
    </lineage>
</organism>
<evidence type="ECO:0000313" key="3">
    <source>
        <dbReference type="Proteomes" id="UP001164803"/>
    </source>
</evidence>
<dbReference type="Gene3D" id="1.10.260.40">
    <property type="entry name" value="lambda repressor-like DNA-binding domains"/>
    <property type="match status" value="1"/>
</dbReference>
<sequence length="198" mass="22918">MSVIGLEFIAKTFGMEYQEIAKHLSITPPAIQGWLKGRRKIPPKRLAQLESLFGIESDYFQKELSTADKLYIQRKNAERLSREEAEEVEYTYVDDNGQERTGTTYYNPYEGVLNEIVAEEKKAILLEQVADILNNGDSNRRALLEIFLETMKRGNKDELTVLTKVINYLNDRLDPFADFDAEKEQDRKLYEALNNLVD</sequence>
<dbReference type="SMART" id="SM00530">
    <property type="entry name" value="HTH_XRE"/>
    <property type="match status" value="1"/>
</dbReference>
<gene>
    <name evidence="2" type="ORF">NZD86_11340</name>
</gene>
<accession>A0ABY6Z8A4</accession>
<dbReference type="RefSeq" id="WP_268046664.1">
    <property type="nucleotide sequence ID" value="NZ_CP104064.1"/>
</dbReference>
<protein>
    <submittedName>
        <fullName evidence="2">Helix-turn-helix domain-containing protein</fullName>
    </submittedName>
</protein>
<name>A0ABY6Z8A4_9BACL</name>
<dbReference type="PROSITE" id="PS50943">
    <property type="entry name" value="HTH_CROC1"/>
    <property type="match status" value="1"/>
</dbReference>
<keyword evidence="3" id="KW-1185">Reference proteome</keyword>
<evidence type="ECO:0000313" key="2">
    <source>
        <dbReference type="EMBL" id="WAH39024.1"/>
    </source>
</evidence>
<dbReference type="Proteomes" id="UP001164803">
    <property type="component" value="Chromosome"/>
</dbReference>
<evidence type="ECO:0000259" key="1">
    <source>
        <dbReference type="PROSITE" id="PS50943"/>
    </source>
</evidence>
<dbReference type="Pfam" id="PF01381">
    <property type="entry name" value="HTH_3"/>
    <property type="match status" value="1"/>
</dbReference>
<dbReference type="SUPFAM" id="SSF47413">
    <property type="entry name" value="lambda repressor-like DNA-binding domains"/>
    <property type="match status" value="1"/>
</dbReference>
<dbReference type="InterPro" id="IPR010982">
    <property type="entry name" value="Lambda_DNA-bd_dom_sf"/>
</dbReference>
<dbReference type="InterPro" id="IPR001387">
    <property type="entry name" value="Cro/C1-type_HTH"/>
</dbReference>
<proteinExistence type="predicted"/>
<reference evidence="2" key="1">
    <citation type="submission" date="2022-08" db="EMBL/GenBank/DDBJ databases">
        <title>Alicyclobacillus dauci DSM2870, complete genome.</title>
        <authorList>
            <person name="Wang Q."/>
            <person name="Cai R."/>
            <person name="Wang Z."/>
        </authorList>
    </citation>
    <scope>NUCLEOTIDE SEQUENCE</scope>
    <source>
        <strain evidence="2">DSM 28700</strain>
    </source>
</reference>
<dbReference type="CDD" id="cd00093">
    <property type="entry name" value="HTH_XRE"/>
    <property type="match status" value="1"/>
</dbReference>
<dbReference type="EMBL" id="CP104064">
    <property type="protein sequence ID" value="WAH39024.1"/>
    <property type="molecule type" value="Genomic_DNA"/>
</dbReference>
<feature type="domain" description="HTH cro/C1-type" evidence="1">
    <location>
        <begin position="18"/>
        <end position="60"/>
    </location>
</feature>